<dbReference type="EMBL" id="JACMSF010000008">
    <property type="protein sequence ID" value="MBC2901897.1"/>
    <property type="molecule type" value="Genomic_DNA"/>
</dbReference>
<comment type="caution">
    <text evidence="1">The sequence shown here is derived from an EMBL/GenBank/DDBJ whole genome shotgun (WGS) entry which is preliminary data.</text>
</comment>
<evidence type="ECO:0008006" key="3">
    <source>
        <dbReference type="Google" id="ProtNLM"/>
    </source>
</evidence>
<keyword evidence="2" id="KW-1185">Reference proteome</keyword>
<reference evidence="1 2" key="1">
    <citation type="submission" date="2020-08" db="EMBL/GenBank/DDBJ databases">
        <title>Streptomyces sp. PSKA01 genome sequencing and assembly.</title>
        <authorList>
            <person name="Mandal S."/>
            <person name="Maiti P.K."/>
            <person name="Das P."/>
        </authorList>
    </citation>
    <scope>NUCLEOTIDE SEQUENCE [LARGE SCALE GENOMIC DNA]</scope>
    <source>
        <strain evidence="1 2">PSKA01</strain>
    </source>
</reference>
<dbReference type="Proteomes" id="UP000584670">
    <property type="component" value="Unassembled WGS sequence"/>
</dbReference>
<evidence type="ECO:0000313" key="1">
    <source>
        <dbReference type="EMBL" id="MBC2901897.1"/>
    </source>
</evidence>
<dbReference type="RefSeq" id="WP_186281815.1">
    <property type="nucleotide sequence ID" value="NZ_JACMSF010000008.1"/>
</dbReference>
<proteinExistence type="predicted"/>
<dbReference type="AlphaFoldDB" id="A0A7X1M8D3"/>
<accession>A0A7X1M8D3</accession>
<gene>
    <name evidence="1" type="ORF">H4N64_09820</name>
</gene>
<protein>
    <recommendedName>
        <fullName evidence="3">DUF1877 family protein</fullName>
    </recommendedName>
</protein>
<name>A0A7X1M8D3_9ACTN</name>
<evidence type="ECO:0000313" key="2">
    <source>
        <dbReference type="Proteomes" id="UP000584670"/>
    </source>
</evidence>
<sequence length="175" mass="19383">MDTLQAMGILHDYFRAPAGSVAIDWAVGPNGDWHQHSGTSLDDHAADWFDGKGLDPHVVLGQLLAFAAAAPFDPRDVGPVLIWPDERSWPPREEEPGQESPWDTGMLLHQLPDNWVATLAAIEDEHLPLLALQWFDVPEVDFADFSDAQDTVVSFRTLARRAHNQGHGVFCKTVV</sequence>
<organism evidence="1 2">
    <name type="scientific">Streptomyces cupreus</name>
    <dbReference type="NCBI Taxonomy" id="2759956"/>
    <lineage>
        <taxon>Bacteria</taxon>
        <taxon>Bacillati</taxon>
        <taxon>Actinomycetota</taxon>
        <taxon>Actinomycetes</taxon>
        <taxon>Kitasatosporales</taxon>
        <taxon>Streptomycetaceae</taxon>
        <taxon>Streptomyces</taxon>
    </lineage>
</organism>